<name>A0A3A8J326_9BACT</name>
<gene>
    <name evidence="1" type="ORF">D7V88_23100</name>
</gene>
<dbReference type="Proteomes" id="UP000268094">
    <property type="component" value="Unassembled WGS sequence"/>
</dbReference>
<evidence type="ECO:0000313" key="1">
    <source>
        <dbReference type="EMBL" id="RKG83943.1"/>
    </source>
</evidence>
<evidence type="ECO:0000313" key="2">
    <source>
        <dbReference type="Proteomes" id="UP000268094"/>
    </source>
</evidence>
<comment type="caution">
    <text evidence="1">The sequence shown here is derived from an EMBL/GenBank/DDBJ whole genome shotgun (WGS) entry which is preliminary data.</text>
</comment>
<dbReference type="AlphaFoldDB" id="A0A3A8J326"/>
<sequence length="131" mass="14190">MALGMGCATAAHETERRTTGTYLAQAADACRPGDPSTVCCFKKFKSAEACGMTRSEAATLMQGARELERATGTDATDDPDEGWRQHCIDSYARCQSTKKPRWGGPCGACMDQCTGQHQWPFDMCGPKVMPE</sequence>
<accession>A0A3A8J326</accession>
<proteinExistence type="predicted"/>
<dbReference type="EMBL" id="RAVZ01000168">
    <property type="protein sequence ID" value="RKG83943.1"/>
    <property type="molecule type" value="Genomic_DNA"/>
</dbReference>
<reference evidence="2" key="1">
    <citation type="submission" date="2018-09" db="EMBL/GenBank/DDBJ databases">
        <authorList>
            <person name="Livingstone P.G."/>
            <person name="Whitworth D.E."/>
        </authorList>
    </citation>
    <scope>NUCLEOTIDE SEQUENCE [LARGE SCALE GENOMIC DNA]</scope>
    <source>
        <strain evidence="2">CA054A</strain>
    </source>
</reference>
<protein>
    <submittedName>
        <fullName evidence="1">Uncharacterized protein</fullName>
    </submittedName>
</protein>
<keyword evidence="2" id="KW-1185">Reference proteome</keyword>
<organism evidence="1 2">
    <name type="scientific">Corallococcus terminator</name>
    <dbReference type="NCBI Taxonomy" id="2316733"/>
    <lineage>
        <taxon>Bacteria</taxon>
        <taxon>Pseudomonadati</taxon>
        <taxon>Myxococcota</taxon>
        <taxon>Myxococcia</taxon>
        <taxon>Myxococcales</taxon>
        <taxon>Cystobacterineae</taxon>
        <taxon>Myxococcaceae</taxon>
        <taxon>Corallococcus</taxon>
    </lineage>
</organism>